<keyword evidence="3" id="KW-0812">Transmembrane</keyword>
<dbReference type="NCBIfam" id="TIGR00254">
    <property type="entry name" value="GGDEF"/>
    <property type="match status" value="1"/>
</dbReference>
<dbReference type="CDD" id="cd01949">
    <property type="entry name" value="GGDEF"/>
    <property type="match status" value="1"/>
</dbReference>
<dbReference type="Pfam" id="PF07695">
    <property type="entry name" value="7TMR-DISM_7TM"/>
    <property type="match status" value="1"/>
</dbReference>
<reference evidence="5 6" key="1">
    <citation type="submission" date="2023-06" db="EMBL/GenBank/DDBJ databases">
        <title>Marinobacter azerbaijanicus a moderately halophilic, isolated from Urmia Lake in Azerbaijan region of Iran.</title>
        <authorList>
            <person name="Sanchez-Porro C."/>
            <person name="Aghdam E.M."/>
            <person name="Saheb S.M."/>
            <person name="Tarhriz V."/>
            <person name="Kazemi E."/>
            <person name="Ammozegar M.A."/>
            <person name="Ventosa A."/>
            <person name="Hejazi M.S."/>
        </authorList>
    </citation>
    <scope>NUCLEOTIDE SEQUENCE [LARGE SCALE GENOMIC DNA]</scope>
    <source>
        <strain evidence="5 6">TBZ242</strain>
    </source>
</reference>
<feature type="transmembrane region" description="Helical" evidence="3">
    <location>
        <begin position="279"/>
        <end position="297"/>
    </location>
</feature>
<dbReference type="InterPro" id="IPR011623">
    <property type="entry name" value="7TMR_DISM_rcpt_extracell_dom1"/>
</dbReference>
<dbReference type="Gene3D" id="2.60.40.2380">
    <property type="match status" value="1"/>
</dbReference>
<dbReference type="Pfam" id="PF00990">
    <property type="entry name" value="GGDEF"/>
    <property type="match status" value="1"/>
</dbReference>
<feature type="transmembrane region" description="Helical" evidence="3">
    <location>
        <begin position="309"/>
        <end position="330"/>
    </location>
</feature>
<keyword evidence="3" id="KW-1133">Transmembrane helix</keyword>
<feature type="domain" description="GGDEF" evidence="4">
    <location>
        <begin position="426"/>
        <end position="562"/>
    </location>
</feature>
<proteinExistence type="predicted"/>
<dbReference type="InterPro" id="IPR011622">
    <property type="entry name" value="7TMR_DISM_rcpt_extracell_dom2"/>
</dbReference>
<feature type="transmembrane region" description="Helical" evidence="3">
    <location>
        <begin position="218"/>
        <end position="237"/>
    </location>
</feature>
<comment type="caution">
    <text evidence="5">The sequence shown here is derived from an EMBL/GenBank/DDBJ whole genome shotgun (WGS) entry which is preliminary data.</text>
</comment>
<dbReference type="InterPro" id="IPR000160">
    <property type="entry name" value="GGDEF_dom"/>
</dbReference>
<dbReference type="SUPFAM" id="SSF55073">
    <property type="entry name" value="Nucleotide cyclase"/>
    <property type="match status" value="1"/>
</dbReference>
<organism evidence="5 6">
    <name type="scientific">Marinobacter azerbaijanicus</name>
    <dbReference type="NCBI Taxonomy" id="3050455"/>
    <lineage>
        <taxon>Bacteria</taxon>
        <taxon>Pseudomonadati</taxon>
        <taxon>Pseudomonadota</taxon>
        <taxon>Gammaproteobacteria</taxon>
        <taxon>Pseudomonadales</taxon>
        <taxon>Marinobacteraceae</taxon>
        <taxon>Marinobacter</taxon>
    </lineage>
</organism>
<dbReference type="InterPro" id="IPR029787">
    <property type="entry name" value="Nucleotide_cyclase"/>
</dbReference>
<evidence type="ECO:0000256" key="1">
    <source>
        <dbReference type="ARBA" id="ARBA00012528"/>
    </source>
</evidence>
<dbReference type="EMBL" id="JASSVS010000004">
    <property type="protein sequence ID" value="MDL0431370.1"/>
    <property type="molecule type" value="Genomic_DNA"/>
</dbReference>
<name>A0ABT7ICD9_9GAMM</name>
<dbReference type="InterPro" id="IPR050469">
    <property type="entry name" value="Diguanylate_Cyclase"/>
</dbReference>
<accession>A0ABT7ICD9</accession>
<feature type="transmembrane region" description="Helical" evidence="3">
    <location>
        <begin position="181"/>
        <end position="198"/>
    </location>
</feature>
<feature type="transmembrane region" description="Helical" evidence="3">
    <location>
        <begin position="336"/>
        <end position="354"/>
    </location>
</feature>
<feature type="transmembrane region" description="Helical" evidence="3">
    <location>
        <begin position="153"/>
        <end position="174"/>
    </location>
</feature>
<evidence type="ECO:0000256" key="2">
    <source>
        <dbReference type="ARBA" id="ARBA00034247"/>
    </source>
</evidence>
<dbReference type="PANTHER" id="PTHR45138">
    <property type="entry name" value="REGULATORY COMPONENTS OF SENSORY TRANSDUCTION SYSTEM"/>
    <property type="match status" value="1"/>
</dbReference>
<evidence type="ECO:0000259" key="4">
    <source>
        <dbReference type="PROSITE" id="PS50887"/>
    </source>
</evidence>
<dbReference type="PROSITE" id="PS50887">
    <property type="entry name" value="GGDEF"/>
    <property type="match status" value="1"/>
</dbReference>
<keyword evidence="6" id="KW-1185">Reference proteome</keyword>
<dbReference type="SMART" id="SM00267">
    <property type="entry name" value="GGDEF"/>
    <property type="match status" value="1"/>
</dbReference>
<evidence type="ECO:0000313" key="5">
    <source>
        <dbReference type="EMBL" id="MDL0431370.1"/>
    </source>
</evidence>
<dbReference type="RefSeq" id="WP_285390442.1">
    <property type="nucleotide sequence ID" value="NZ_JASSVS010000004.1"/>
</dbReference>
<comment type="catalytic activity">
    <reaction evidence="2">
        <text>2 GTP = 3',3'-c-di-GMP + 2 diphosphate</text>
        <dbReference type="Rhea" id="RHEA:24898"/>
        <dbReference type="ChEBI" id="CHEBI:33019"/>
        <dbReference type="ChEBI" id="CHEBI:37565"/>
        <dbReference type="ChEBI" id="CHEBI:58805"/>
        <dbReference type="EC" id="2.7.7.65"/>
    </reaction>
</comment>
<dbReference type="Gene3D" id="3.30.70.270">
    <property type="match status" value="1"/>
</dbReference>
<evidence type="ECO:0000256" key="3">
    <source>
        <dbReference type="SAM" id="Phobius"/>
    </source>
</evidence>
<dbReference type="InterPro" id="IPR043128">
    <property type="entry name" value="Rev_trsase/Diguanyl_cyclase"/>
</dbReference>
<sequence>MDISRHLSFYEDVSSAYRIEDILADWPAIASVKKPDEAYNFGFTDSTYWFHTRIENRRNPNERWVIEGLYPIIDRMDVFFLREDGRIEHQKAGDTVPFSTRGRTHHNINFAFDLGVGEATDVFFRVRTSGAIQMQLILWENEAFSRADHQERFVLGIYYGLLFCMAAFNLLIFFSIRDRNYLWYVSYIVFYGLLQFTLNGLAFEHLWPDSTWWNNRAVSFFIAMGMFSILGFSKSFLALKVNAPQLERIFLGFMMFFPFMALASLFWPDYGPVIRVNTFMASVSVLFILVAGAICLYRNFKPARYFMIAWSALLAGMILYTLKTFGLIPANFITEYGIQIGSAFEVILLSLALADRMRLLMLENQQIQEEMTHRLEQRVVERTSELEVANRQLEALSSTDGLTGVFNRRYFDEKLSEESVRCSRGGPLSLLMIDVDRFKPLNDSLGHQAGDACLKAVANAVSGSVNRRADVVARYGGEEFVVILPDTDLAGARTMAERIRTGICDRLGFTWNGQAVPVSVSVGVSTVPAGQRVEPDDLIGAADAALYDAKEGGRNTVRYRDCAGHGAGMQPPPHQG</sequence>
<keyword evidence="3" id="KW-0472">Membrane</keyword>
<evidence type="ECO:0000313" key="6">
    <source>
        <dbReference type="Proteomes" id="UP001227964"/>
    </source>
</evidence>
<dbReference type="EC" id="2.7.7.65" evidence="1"/>
<protein>
    <recommendedName>
        <fullName evidence="1">diguanylate cyclase</fullName>
        <ecNumber evidence="1">2.7.7.65</ecNumber>
    </recommendedName>
</protein>
<feature type="transmembrane region" description="Helical" evidence="3">
    <location>
        <begin position="249"/>
        <end position="267"/>
    </location>
</feature>
<dbReference type="Proteomes" id="UP001227964">
    <property type="component" value="Unassembled WGS sequence"/>
</dbReference>
<dbReference type="PANTHER" id="PTHR45138:SF9">
    <property type="entry name" value="DIGUANYLATE CYCLASE DGCM-RELATED"/>
    <property type="match status" value="1"/>
</dbReference>
<dbReference type="Pfam" id="PF07696">
    <property type="entry name" value="7TMR-DISMED2"/>
    <property type="match status" value="1"/>
</dbReference>
<gene>
    <name evidence="5" type="ORF">QPM17_09535</name>
</gene>